<evidence type="ECO:0000313" key="13">
    <source>
        <dbReference type="EMBL" id="CDH49846.1"/>
    </source>
</evidence>
<evidence type="ECO:0000256" key="5">
    <source>
        <dbReference type="ARBA" id="ARBA00022729"/>
    </source>
</evidence>
<reference evidence="13" key="1">
    <citation type="submission" date="2013-08" db="EMBL/GenBank/DDBJ databases">
        <title>Gene expansion shapes genome architecture in the human pathogen Lichtheimia corymbifera: an evolutionary genomics analysis in the ancient terrestrial Mucorales (Mucoromycotina).</title>
        <authorList>
            <person name="Schwartze V.U."/>
            <person name="Winter S."/>
            <person name="Shelest E."/>
            <person name="Marcet-Houben M."/>
            <person name="Horn F."/>
            <person name="Wehner S."/>
            <person name="Hoffmann K."/>
            <person name="Riege K."/>
            <person name="Sammeth M."/>
            <person name="Nowrousian M."/>
            <person name="Valiante V."/>
            <person name="Linde J."/>
            <person name="Jacobsen I.D."/>
            <person name="Marz M."/>
            <person name="Brakhage A.A."/>
            <person name="Gabaldon T."/>
            <person name="Bocker S."/>
            <person name="Voigt K."/>
        </authorList>
    </citation>
    <scope>NUCLEOTIDE SEQUENCE [LARGE SCALE GENOMIC DNA]</scope>
    <source>
        <strain evidence="13">FSU 9682</strain>
    </source>
</reference>
<dbReference type="Proteomes" id="UP000027586">
    <property type="component" value="Unassembled WGS sequence"/>
</dbReference>
<keyword evidence="8 10" id="KW-0472">Membrane</keyword>
<dbReference type="InterPro" id="IPR037654">
    <property type="entry name" value="Big1"/>
</dbReference>
<proteinExistence type="inferred from homology"/>
<keyword evidence="7 10" id="KW-1133">Transmembrane helix</keyword>
<protein>
    <recommendedName>
        <fullName evidence="3">Protein BIG1</fullName>
    </recommendedName>
</protein>
<dbReference type="AlphaFoldDB" id="A0A068RLJ1"/>
<evidence type="ECO:0000256" key="4">
    <source>
        <dbReference type="ARBA" id="ARBA00022692"/>
    </source>
</evidence>
<evidence type="ECO:0000256" key="2">
    <source>
        <dbReference type="ARBA" id="ARBA00008203"/>
    </source>
</evidence>
<comment type="subcellular location">
    <subcellularLocation>
        <location evidence="1">Endoplasmic reticulum membrane</location>
        <topology evidence="1">Single-pass membrane protein</topology>
    </subcellularLocation>
</comment>
<dbReference type="Pfam" id="PF20520">
    <property type="entry name" value="Ac45-VOA1_TM"/>
    <property type="match status" value="1"/>
</dbReference>
<name>A0A068RLJ1_9FUNG</name>
<accession>A0A068RLJ1</accession>
<dbReference type="PANTHER" id="PTHR28285:SF1">
    <property type="entry name" value="PROTEIN BIG1"/>
    <property type="match status" value="1"/>
</dbReference>
<dbReference type="VEuPathDB" id="FungiDB:LCOR_01577.1"/>
<evidence type="ECO:0000256" key="8">
    <source>
        <dbReference type="ARBA" id="ARBA00023136"/>
    </source>
</evidence>
<feature type="transmembrane region" description="Helical" evidence="10">
    <location>
        <begin position="231"/>
        <end position="253"/>
    </location>
</feature>
<dbReference type="OrthoDB" id="10029326at2759"/>
<gene>
    <name evidence="13" type="ORF">LCOR_01577.1</name>
</gene>
<evidence type="ECO:0000256" key="3">
    <source>
        <dbReference type="ARBA" id="ARBA00022089"/>
    </source>
</evidence>
<dbReference type="InterPro" id="IPR046756">
    <property type="entry name" value="VAS1/VOA1_TM"/>
</dbReference>
<keyword evidence="14" id="KW-1185">Reference proteome</keyword>
<keyword evidence="4 10" id="KW-0812">Transmembrane</keyword>
<evidence type="ECO:0000256" key="6">
    <source>
        <dbReference type="ARBA" id="ARBA00022824"/>
    </source>
</evidence>
<keyword evidence="5 11" id="KW-0732">Signal</keyword>
<comment type="caution">
    <text evidence="13">The sequence shown here is derived from an EMBL/GenBank/DDBJ whole genome shotgun (WGS) entry which is preliminary data.</text>
</comment>
<dbReference type="PANTHER" id="PTHR28285">
    <property type="entry name" value="PROTEIN BIG1"/>
    <property type="match status" value="1"/>
</dbReference>
<feature type="chain" id="PRO_5001654955" description="Protein BIG1" evidence="11">
    <location>
        <begin position="19"/>
        <end position="268"/>
    </location>
</feature>
<comment type="similarity">
    <text evidence="2">Belongs to the BIG1 family.</text>
</comment>
<dbReference type="STRING" id="1263082.A0A068RLJ1"/>
<evidence type="ECO:0000256" key="11">
    <source>
        <dbReference type="SAM" id="SignalP"/>
    </source>
</evidence>
<dbReference type="EMBL" id="CBTN010000004">
    <property type="protein sequence ID" value="CDH49846.1"/>
    <property type="molecule type" value="Genomic_DNA"/>
</dbReference>
<dbReference type="GO" id="GO:0009272">
    <property type="term" value="P:fungal-type cell wall biogenesis"/>
    <property type="evidence" value="ECO:0007669"/>
    <property type="project" value="TreeGrafter"/>
</dbReference>
<keyword evidence="9" id="KW-0961">Cell wall biogenesis/degradation</keyword>
<dbReference type="GO" id="GO:0006078">
    <property type="term" value="P:(1-&gt;6)-beta-D-glucan biosynthetic process"/>
    <property type="evidence" value="ECO:0007669"/>
    <property type="project" value="TreeGrafter"/>
</dbReference>
<keyword evidence="6" id="KW-0256">Endoplasmic reticulum</keyword>
<evidence type="ECO:0000256" key="1">
    <source>
        <dbReference type="ARBA" id="ARBA00004389"/>
    </source>
</evidence>
<dbReference type="GO" id="GO:0071555">
    <property type="term" value="P:cell wall organization"/>
    <property type="evidence" value="ECO:0007669"/>
    <property type="project" value="UniProtKB-KW"/>
</dbReference>
<evidence type="ECO:0000256" key="10">
    <source>
        <dbReference type="SAM" id="Phobius"/>
    </source>
</evidence>
<feature type="signal peptide" evidence="11">
    <location>
        <begin position="1"/>
        <end position="18"/>
    </location>
</feature>
<evidence type="ECO:0000256" key="7">
    <source>
        <dbReference type="ARBA" id="ARBA00022989"/>
    </source>
</evidence>
<feature type="domain" description="V-type proton ATPase subunit S1/VOA1 transmembrane" evidence="12">
    <location>
        <begin position="225"/>
        <end position="262"/>
    </location>
</feature>
<evidence type="ECO:0000313" key="14">
    <source>
        <dbReference type="Proteomes" id="UP000027586"/>
    </source>
</evidence>
<organism evidence="13 14">
    <name type="scientific">Lichtheimia corymbifera JMRC:FSU:9682</name>
    <dbReference type="NCBI Taxonomy" id="1263082"/>
    <lineage>
        <taxon>Eukaryota</taxon>
        <taxon>Fungi</taxon>
        <taxon>Fungi incertae sedis</taxon>
        <taxon>Mucoromycota</taxon>
        <taxon>Mucoromycotina</taxon>
        <taxon>Mucoromycetes</taxon>
        <taxon>Mucorales</taxon>
        <taxon>Lichtheimiaceae</taxon>
        <taxon>Lichtheimia</taxon>
    </lineage>
</organism>
<evidence type="ECO:0000256" key="9">
    <source>
        <dbReference type="ARBA" id="ARBA00023316"/>
    </source>
</evidence>
<evidence type="ECO:0000259" key="12">
    <source>
        <dbReference type="Pfam" id="PF20520"/>
    </source>
</evidence>
<dbReference type="GO" id="GO:0005789">
    <property type="term" value="C:endoplasmic reticulum membrane"/>
    <property type="evidence" value="ECO:0007669"/>
    <property type="project" value="UniProtKB-SubCell"/>
</dbReference>
<sequence length="268" mass="29168">MKIYAAALLSSLASAVVAFESTVPCLMWSPKDYFTPTMDAIEQFIVGKDDAVTTIWSSLSSDICDAKLIAVVDQPGIHVNDFSRSEAFAAIKQYRKDAATRTEFEYIADSVNVDQLAQLISEECEGSMVTVAPRQALDIDQDAQSPTVAVLSLPSTFGAVAAMQENDAAVDEFIKSVQEYAQDDYAVIYTSSSAKQSSSHMKKRSMFERRAPASDNSAPIFAKYQLFSPGIFMAIGVSAVVVFIVAVGVSWLVNIQTPIRFEGKPKKN</sequence>